<dbReference type="Gene3D" id="3.30.200.20">
    <property type="entry name" value="Phosphorylase Kinase, domain 1"/>
    <property type="match status" value="1"/>
</dbReference>
<keyword evidence="7" id="KW-0597">Phosphoprotein</keyword>
<sequence>MITRKSFDAYERIKCIGKGAFGTAVLYKRFSDNSDVVIKEIFLSDMTDGEKQLAFNEVNVLASLNHSNIIRYLGSFEKDGSLFIEMEYANNGNLAQLINLRKERNRVFKELDICEGKDYDEKSDIWAVGCILYELACFRKPFEALNLPSLVQKISMCEYDDVPEMYSQNMSQLLRDILQKDFSKRPSALEIHDTVLPQIKNILTSNENYSTLFKEGLTERSVLYQLPGFGDDMQLCPIELPPKKIISFSGSETHFIAVTIGTKTILLICAAGHGFSIFLSEHGLLYTCGDGRKGCLGHNSWNNVLRPTIIDRLITTCITQVKCGTNHVVALTSDHKVYTWGSSSYGQLGLGHEKFCNVPILVDLSKETIIKKVFANYNSSAIIEANGDLLVCGDNAYGKLGAQEDKVLYFKKTIKDKVVSINIGLNHSMMITQNKKTIGMGKNSDGQLGTGNCDARNCPQAVQFPLNVIMTSCGETFTAAGTDSNAVYVWGKYIREATSSKYLQKDNDSKPQAEVTELMMTPKCVLALYASKERLKAGHKIWLESIDVLQNSLFIVVHTTAPPPLKKIQIVHNNNRSNVPDWMDTNIDFNQTTLPNTPQFT</sequence>
<dbReference type="InterPro" id="IPR058923">
    <property type="entry name" value="RCC1-like_dom"/>
</dbReference>
<evidence type="ECO:0000256" key="8">
    <source>
        <dbReference type="ARBA" id="ARBA00022679"/>
    </source>
</evidence>
<keyword evidence="8" id="KW-0808">Transferase</keyword>
<evidence type="ECO:0000256" key="13">
    <source>
        <dbReference type="ARBA" id="ARBA00022840"/>
    </source>
</evidence>
<feature type="binding site" evidence="16">
    <location>
        <position position="39"/>
    </location>
    <ligand>
        <name>ATP</name>
        <dbReference type="ChEBI" id="CHEBI:30616"/>
    </ligand>
</feature>
<comment type="subcellular location">
    <subcellularLocation>
        <location evidence="2">Cytoplasm</location>
    </subcellularLocation>
</comment>
<evidence type="ECO:0000256" key="6">
    <source>
        <dbReference type="ARBA" id="ARBA00022527"/>
    </source>
</evidence>
<dbReference type="EMBL" id="JARPUR010000002">
    <property type="protein sequence ID" value="KAK4880879.1"/>
    <property type="molecule type" value="Genomic_DNA"/>
</dbReference>
<dbReference type="SUPFAM" id="SSF50985">
    <property type="entry name" value="RCC1/BLIP-II"/>
    <property type="match status" value="1"/>
</dbReference>
<evidence type="ECO:0000256" key="14">
    <source>
        <dbReference type="ARBA" id="ARBA00022842"/>
    </source>
</evidence>
<feature type="repeat" description="RCC1" evidence="15">
    <location>
        <begin position="335"/>
        <end position="386"/>
    </location>
</feature>
<dbReference type="InterPro" id="IPR051997">
    <property type="entry name" value="STK_NEK"/>
</dbReference>
<dbReference type="FunFam" id="3.30.200.20:FF:000097">
    <property type="entry name" value="Probable serine/threonine-protein kinase nek1"/>
    <property type="match status" value="1"/>
</dbReference>
<keyword evidence="9" id="KW-0479">Metal-binding</keyword>
<dbReference type="AlphaFoldDB" id="A0AAN7PY23"/>
<dbReference type="Proteomes" id="UP001353858">
    <property type="component" value="Unassembled WGS sequence"/>
</dbReference>
<keyword evidence="12" id="KW-0418">Kinase</keyword>
<evidence type="ECO:0000256" key="3">
    <source>
        <dbReference type="ARBA" id="ARBA00010886"/>
    </source>
</evidence>
<evidence type="ECO:0000259" key="17">
    <source>
        <dbReference type="PROSITE" id="PS50011"/>
    </source>
</evidence>
<comment type="cofactor">
    <cofactor evidence="1">
        <name>Mg(2+)</name>
        <dbReference type="ChEBI" id="CHEBI:18420"/>
    </cofactor>
</comment>
<dbReference type="Pfam" id="PF25390">
    <property type="entry name" value="WD40_RLD"/>
    <property type="match status" value="1"/>
</dbReference>
<feature type="repeat" description="RCC1" evidence="15">
    <location>
        <begin position="387"/>
        <end position="434"/>
    </location>
</feature>
<comment type="caution">
    <text evidence="18">The sequence shown here is derived from an EMBL/GenBank/DDBJ whole genome shotgun (WGS) entry which is preliminary data.</text>
</comment>
<evidence type="ECO:0000256" key="16">
    <source>
        <dbReference type="PROSITE-ProRule" id="PRU10141"/>
    </source>
</evidence>
<evidence type="ECO:0000256" key="1">
    <source>
        <dbReference type="ARBA" id="ARBA00001946"/>
    </source>
</evidence>
<evidence type="ECO:0000256" key="15">
    <source>
        <dbReference type="PROSITE-ProRule" id="PRU00235"/>
    </source>
</evidence>
<dbReference type="InterPro" id="IPR000408">
    <property type="entry name" value="Reg_chr_condens"/>
</dbReference>
<evidence type="ECO:0000256" key="4">
    <source>
        <dbReference type="ARBA" id="ARBA00012513"/>
    </source>
</evidence>
<keyword evidence="14" id="KW-0460">Magnesium</keyword>
<proteinExistence type="inferred from homology"/>
<keyword evidence="10" id="KW-0677">Repeat</keyword>
<keyword evidence="19" id="KW-1185">Reference proteome</keyword>
<dbReference type="PROSITE" id="PS00107">
    <property type="entry name" value="PROTEIN_KINASE_ATP"/>
    <property type="match status" value="1"/>
</dbReference>
<keyword evidence="5" id="KW-0963">Cytoplasm</keyword>
<reference evidence="19" key="1">
    <citation type="submission" date="2023-01" db="EMBL/GenBank/DDBJ databases">
        <title>Key to firefly adult light organ development and bioluminescence: homeobox transcription factors regulate luciferase expression and transportation to peroxisome.</title>
        <authorList>
            <person name="Fu X."/>
        </authorList>
    </citation>
    <scope>NUCLEOTIDE SEQUENCE [LARGE SCALE GENOMIC DNA]</scope>
</reference>
<dbReference type="PROSITE" id="PS50012">
    <property type="entry name" value="RCC1_3"/>
    <property type="match status" value="3"/>
</dbReference>
<dbReference type="SUPFAM" id="SSF56112">
    <property type="entry name" value="Protein kinase-like (PK-like)"/>
    <property type="match status" value="1"/>
</dbReference>
<evidence type="ECO:0000256" key="5">
    <source>
        <dbReference type="ARBA" id="ARBA00022490"/>
    </source>
</evidence>
<dbReference type="GO" id="GO:0005524">
    <property type="term" value="F:ATP binding"/>
    <property type="evidence" value="ECO:0007669"/>
    <property type="project" value="UniProtKB-UniRule"/>
</dbReference>
<dbReference type="GO" id="GO:0004674">
    <property type="term" value="F:protein serine/threonine kinase activity"/>
    <property type="evidence" value="ECO:0007669"/>
    <property type="project" value="UniProtKB-KW"/>
</dbReference>
<comment type="similarity">
    <text evidence="3">Belongs to the protein kinase superfamily. NEK Ser/Thr protein kinase family. NIMA subfamily.</text>
</comment>
<keyword evidence="13 16" id="KW-0067">ATP-binding</keyword>
<protein>
    <recommendedName>
        <fullName evidence="4">non-specific serine/threonine protein kinase</fullName>
        <ecNumber evidence="4">2.7.11.1</ecNumber>
    </recommendedName>
</protein>
<dbReference type="GO" id="GO:0046872">
    <property type="term" value="F:metal ion binding"/>
    <property type="evidence" value="ECO:0007669"/>
    <property type="project" value="UniProtKB-KW"/>
</dbReference>
<keyword evidence="6" id="KW-0723">Serine/threonine-protein kinase</keyword>
<organism evidence="18 19">
    <name type="scientific">Aquatica leii</name>
    <dbReference type="NCBI Taxonomy" id="1421715"/>
    <lineage>
        <taxon>Eukaryota</taxon>
        <taxon>Metazoa</taxon>
        <taxon>Ecdysozoa</taxon>
        <taxon>Arthropoda</taxon>
        <taxon>Hexapoda</taxon>
        <taxon>Insecta</taxon>
        <taxon>Pterygota</taxon>
        <taxon>Neoptera</taxon>
        <taxon>Endopterygota</taxon>
        <taxon>Coleoptera</taxon>
        <taxon>Polyphaga</taxon>
        <taxon>Elateriformia</taxon>
        <taxon>Elateroidea</taxon>
        <taxon>Lampyridae</taxon>
        <taxon>Luciolinae</taxon>
        <taxon>Aquatica</taxon>
    </lineage>
</organism>
<dbReference type="InterPro" id="IPR000719">
    <property type="entry name" value="Prot_kinase_dom"/>
</dbReference>
<dbReference type="PANTHER" id="PTHR44535">
    <property type="entry name" value="PROTEIN CBG16200"/>
    <property type="match status" value="1"/>
</dbReference>
<dbReference type="PROSITE" id="PS50011">
    <property type="entry name" value="PROTEIN_KINASE_DOM"/>
    <property type="match status" value="1"/>
</dbReference>
<name>A0AAN7PY23_9COLE</name>
<dbReference type="InterPro" id="IPR011009">
    <property type="entry name" value="Kinase-like_dom_sf"/>
</dbReference>
<dbReference type="InterPro" id="IPR009091">
    <property type="entry name" value="RCC1/BLIP-II"/>
</dbReference>
<evidence type="ECO:0000256" key="10">
    <source>
        <dbReference type="ARBA" id="ARBA00022737"/>
    </source>
</evidence>
<evidence type="ECO:0000256" key="12">
    <source>
        <dbReference type="ARBA" id="ARBA00022777"/>
    </source>
</evidence>
<feature type="repeat" description="RCC1" evidence="15">
    <location>
        <begin position="283"/>
        <end position="334"/>
    </location>
</feature>
<dbReference type="Pfam" id="PF00069">
    <property type="entry name" value="Pkinase"/>
    <property type="match status" value="2"/>
</dbReference>
<dbReference type="EC" id="2.7.11.1" evidence="4"/>
<feature type="domain" description="Protein kinase" evidence="17">
    <location>
        <begin position="10"/>
        <end position="338"/>
    </location>
</feature>
<evidence type="ECO:0000313" key="19">
    <source>
        <dbReference type="Proteomes" id="UP001353858"/>
    </source>
</evidence>
<dbReference type="Gene3D" id="2.130.10.30">
    <property type="entry name" value="Regulator of chromosome condensation 1/beta-lactamase-inhibitor protein II"/>
    <property type="match status" value="1"/>
</dbReference>
<dbReference type="PANTHER" id="PTHR44535:SF5">
    <property type="entry name" value="PROTEIN KINASE DOMAIN-CONTAINING PROTEIN"/>
    <property type="match status" value="1"/>
</dbReference>
<keyword evidence="11 16" id="KW-0547">Nucleotide-binding</keyword>
<evidence type="ECO:0000256" key="11">
    <source>
        <dbReference type="ARBA" id="ARBA00022741"/>
    </source>
</evidence>
<dbReference type="InterPro" id="IPR017441">
    <property type="entry name" value="Protein_kinase_ATP_BS"/>
</dbReference>
<gene>
    <name evidence="18" type="ORF">RN001_004198</name>
</gene>
<evidence type="ECO:0000256" key="7">
    <source>
        <dbReference type="ARBA" id="ARBA00022553"/>
    </source>
</evidence>
<evidence type="ECO:0000256" key="9">
    <source>
        <dbReference type="ARBA" id="ARBA00022723"/>
    </source>
</evidence>
<accession>A0AAN7PY23</accession>
<evidence type="ECO:0000313" key="18">
    <source>
        <dbReference type="EMBL" id="KAK4880879.1"/>
    </source>
</evidence>
<dbReference type="GO" id="GO:0005737">
    <property type="term" value="C:cytoplasm"/>
    <property type="evidence" value="ECO:0007669"/>
    <property type="project" value="UniProtKB-SubCell"/>
</dbReference>
<evidence type="ECO:0000256" key="2">
    <source>
        <dbReference type="ARBA" id="ARBA00004496"/>
    </source>
</evidence>
<dbReference type="Gene3D" id="1.10.510.10">
    <property type="entry name" value="Transferase(Phosphotransferase) domain 1"/>
    <property type="match status" value="1"/>
</dbReference>